<dbReference type="InterPro" id="IPR056121">
    <property type="entry name" value="DUF7704"/>
</dbReference>
<feature type="transmembrane region" description="Helical" evidence="1">
    <location>
        <begin position="61"/>
        <end position="79"/>
    </location>
</feature>
<feature type="transmembrane region" description="Helical" evidence="1">
    <location>
        <begin position="130"/>
        <end position="151"/>
    </location>
</feature>
<gene>
    <name evidence="3" type="ORF">A1O9_06367</name>
</gene>
<protein>
    <recommendedName>
        <fullName evidence="2">DUF7704 domain-containing protein</fullName>
    </recommendedName>
</protein>
<dbReference type="STRING" id="1182545.A0A072PEY7"/>
<organism evidence="3 4">
    <name type="scientific">Exophiala aquamarina CBS 119918</name>
    <dbReference type="NCBI Taxonomy" id="1182545"/>
    <lineage>
        <taxon>Eukaryota</taxon>
        <taxon>Fungi</taxon>
        <taxon>Dikarya</taxon>
        <taxon>Ascomycota</taxon>
        <taxon>Pezizomycotina</taxon>
        <taxon>Eurotiomycetes</taxon>
        <taxon>Chaetothyriomycetidae</taxon>
        <taxon>Chaetothyriales</taxon>
        <taxon>Herpotrichiellaceae</taxon>
        <taxon>Exophiala</taxon>
    </lineage>
</organism>
<keyword evidence="1" id="KW-0812">Transmembrane</keyword>
<proteinExistence type="predicted"/>
<dbReference type="VEuPathDB" id="FungiDB:A1O9_06367"/>
<dbReference type="OrthoDB" id="2937326at2759"/>
<accession>A0A072PEY7</accession>
<dbReference type="Pfam" id="PF24803">
    <property type="entry name" value="DUF7704"/>
    <property type="match status" value="1"/>
</dbReference>
<name>A0A072PEY7_9EURO</name>
<keyword evidence="1" id="KW-1133">Transmembrane helix</keyword>
<keyword evidence="4" id="KW-1185">Reference proteome</keyword>
<dbReference type="RefSeq" id="XP_013261031.1">
    <property type="nucleotide sequence ID" value="XM_013405577.1"/>
</dbReference>
<evidence type="ECO:0000259" key="2">
    <source>
        <dbReference type="Pfam" id="PF24803"/>
    </source>
</evidence>
<dbReference type="GeneID" id="25281284"/>
<comment type="caution">
    <text evidence="3">The sequence shown here is derived from an EMBL/GenBank/DDBJ whole genome shotgun (WGS) entry which is preliminary data.</text>
</comment>
<dbReference type="Proteomes" id="UP000027920">
    <property type="component" value="Unassembled WGS sequence"/>
</dbReference>
<evidence type="ECO:0000256" key="1">
    <source>
        <dbReference type="SAM" id="Phobius"/>
    </source>
</evidence>
<dbReference type="PANTHER" id="PTHR37019">
    <property type="entry name" value="CHROMOSOME 1, WHOLE GENOME SHOTGUN SEQUENCE"/>
    <property type="match status" value="1"/>
</dbReference>
<evidence type="ECO:0000313" key="4">
    <source>
        <dbReference type="Proteomes" id="UP000027920"/>
    </source>
</evidence>
<dbReference type="AlphaFoldDB" id="A0A072PEY7"/>
<sequence length="161" mass="17744">MAYTALPTWPLILFGILEPVALIWGYSVTLLNPESYFLDQVPNTTLASVAGHLVPVHGLALTYQLGNVFIVLAAVAIICTHTTHTDIIKKYLLAIALGDLGHIYACYRTLETNIFWDITQWNDMAWGNIFVSAFLHVNRLATVAGLFGKVVSNANVTKKNK</sequence>
<keyword evidence="1" id="KW-0472">Membrane</keyword>
<dbReference type="EMBL" id="AMGV01000004">
    <property type="protein sequence ID" value="KEF58441.1"/>
    <property type="molecule type" value="Genomic_DNA"/>
</dbReference>
<dbReference type="PANTHER" id="PTHR37019:SF2">
    <property type="entry name" value="EXPERA DOMAIN-CONTAINING PROTEIN"/>
    <property type="match status" value="1"/>
</dbReference>
<reference evidence="3 4" key="1">
    <citation type="submission" date="2013-03" db="EMBL/GenBank/DDBJ databases">
        <title>The Genome Sequence of Exophiala aquamarina CBS 119918.</title>
        <authorList>
            <consortium name="The Broad Institute Genomics Platform"/>
            <person name="Cuomo C."/>
            <person name="de Hoog S."/>
            <person name="Gorbushina A."/>
            <person name="Walker B."/>
            <person name="Young S.K."/>
            <person name="Zeng Q."/>
            <person name="Gargeya S."/>
            <person name="Fitzgerald M."/>
            <person name="Haas B."/>
            <person name="Abouelleil A."/>
            <person name="Allen A.W."/>
            <person name="Alvarado L."/>
            <person name="Arachchi H.M."/>
            <person name="Berlin A.M."/>
            <person name="Chapman S.B."/>
            <person name="Gainer-Dewar J."/>
            <person name="Goldberg J."/>
            <person name="Griggs A."/>
            <person name="Gujja S."/>
            <person name="Hansen M."/>
            <person name="Howarth C."/>
            <person name="Imamovic A."/>
            <person name="Ireland A."/>
            <person name="Larimer J."/>
            <person name="McCowan C."/>
            <person name="Murphy C."/>
            <person name="Pearson M."/>
            <person name="Poon T.W."/>
            <person name="Priest M."/>
            <person name="Roberts A."/>
            <person name="Saif S."/>
            <person name="Shea T."/>
            <person name="Sisk P."/>
            <person name="Sykes S."/>
            <person name="Wortman J."/>
            <person name="Nusbaum C."/>
            <person name="Birren B."/>
        </authorList>
    </citation>
    <scope>NUCLEOTIDE SEQUENCE [LARGE SCALE GENOMIC DNA]</scope>
    <source>
        <strain evidence="3 4">CBS 119918</strain>
    </source>
</reference>
<evidence type="ECO:0000313" key="3">
    <source>
        <dbReference type="EMBL" id="KEF58441.1"/>
    </source>
</evidence>
<dbReference type="HOGENOM" id="CLU_112091_3_1_1"/>
<feature type="transmembrane region" description="Helical" evidence="1">
    <location>
        <begin position="91"/>
        <end position="110"/>
    </location>
</feature>
<feature type="domain" description="DUF7704" evidence="2">
    <location>
        <begin position="4"/>
        <end position="149"/>
    </location>
</feature>